<proteinExistence type="predicted"/>
<dbReference type="GO" id="GO:0019433">
    <property type="term" value="P:triglyceride catabolic process"/>
    <property type="evidence" value="ECO:0007669"/>
    <property type="project" value="TreeGrafter"/>
</dbReference>
<dbReference type="SUPFAM" id="SSF53955">
    <property type="entry name" value="Lysozyme-like"/>
    <property type="match status" value="1"/>
</dbReference>
<dbReference type="Proteomes" id="UP000277671">
    <property type="component" value="Unassembled WGS sequence"/>
</dbReference>
<dbReference type="InterPro" id="IPR023346">
    <property type="entry name" value="Lysozyme-like_dom_sf"/>
</dbReference>
<feature type="active site" description="Nucleophile" evidence="1">
    <location>
        <position position="1028"/>
    </location>
</feature>
<name>A0A495JTU7_9ACTN</name>
<feature type="domain" description="Golvesin/Xly CBD-like" evidence="6">
    <location>
        <begin position="914"/>
        <end position="1012"/>
    </location>
</feature>
<dbReference type="Gene3D" id="3.40.50.1110">
    <property type="entry name" value="SGNH hydrolase"/>
    <property type="match status" value="1"/>
</dbReference>
<organism evidence="7 8">
    <name type="scientific">Micromonospora pisi</name>
    <dbReference type="NCBI Taxonomy" id="589240"/>
    <lineage>
        <taxon>Bacteria</taxon>
        <taxon>Bacillati</taxon>
        <taxon>Actinomycetota</taxon>
        <taxon>Actinomycetes</taxon>
        <taxon>Micromonosporales</taxon>
        <taxon>Micromonosporaceae</taxon>
        <taxon>Micromonospora</taxon>
    </lineage>
</organism>
<feature type="transmembrane region" description="Helical" evidence="4">
    <location>
        <begin position="12"/>
        <end position="35"/>
    </location>
</feature>
<dbReference type="OrthoDB" id="5503950at2"/>
<feature type="region of interest" description="Disordered" evidence="3">
    <location>
        <begin position="34"/>
        <end position="67"/>
    </location>
</feature>
<dbReference type="PANTHER" id="PTHR37981:SF1">
    <property type="entry name" value="SGNH HYDROLASE-TYPE ESTERASE DOMAIN-CONTAINING PROTEIN"/>
    <property type="match status" value="1"/>
</dbReference>
<keyword evidence="4" id="KW-0472">Membrane</keyword>
<evidence type="ECO:0000256" key="4">
    <source>
        <dbReference type="SAM" id="Phobius"/>
    </source>
</evidence>
<dbReference type="Pfam" id="PF25275">
    <property type="entry name" value="Golvesin_C"/>
    <property type="match status" value="1"/>
</dbReference>
<sequence length="1568" mass="166369">MTVRGQGVGRRRWWYGALAVTVVVSTMTVPARGAWADRGSPAEPVPTLDADPGPRSDVAPEQRDSVLGKGWRTSADRAWTTSGDADGLHVLVADARAGYRWRTAATLTEPGFDTDRWIGNACVTGSGRRLVVTYAPRTFTNRAELYERGAFTAVVDLDTGAVTKLPVLSSLAYYSPGCGVDESAVLTQGRDAGEPGSDGTAQTRLIGVDAVSGKLARPITLSGQVTSAVPIKGGGVVAADANRLVRVDEKGVRAEVARTIGVPFRLVAGSDGGVVFMDREGDTGLVRRIDAGAVSGAGASGRAAVPVVVHSVARGKLTDVDLVAGAGGRVFVTGEVQRPAATASGPVHILAMARDARVSTLGEAVITRAGSTTAPDSLGSGGAGSAARRVDLTMTIRATGQRVELSAAPSAEVADRTGAGRVAHPVLDRGGPSAARLAAGSASDPVEAERTCSVPRNDPRNQVLQPKPRQVEWAADQAVRGVLTVQRPADWKNLGMPAYTPQGLFPPVPLDGGGFVPAQVLLGIAAQESNTWQAPSYAAPGVTANPLIGNYYGREIYNDDEGDDWDIKFDDADCGYGIMQVTDRMRMAGRERPGDDAALPYQTQRAVALDFAANIAAGLQILQAKWNETRRAGLVVNGGNSMYLENWFFAIWAYNSGFHPQSEAAANNGAWGMGWLNNPANPNYPANRRAFLESSAADAANPQDWPYPEKVLGFAGHPIEVLEAPNTLVYQFRPAQWLGGTPAGGVNRAAVKPPVNAFCDGSNDCEPGAQHQPSEPGLGSEPAGPCAHTNAAGQYDLKCWYHGPVTWKPNCAATCGFELLRFDPGYVYQDDGTSYPPRCDLTGLPAGALIIDDVPADVPAVRPNCPGTGAQAGTFELEFASDATGLFPSKVDFHQLGSGFGGHFWFGHTRTAIMRGGKQRVTGTWTPSSPINGWTRVMVHLPEQGAWTRQADYVINLGNGKTRHRVVNQAVQALTWVDLGVFPLAGDASVRLSTDTADGVGEDNVAFDAVAFVPTSKPSAVYVAMGDSYSSGEGVGPYFANSDYKRSNGDVNACHRSKTGAYPTQVKQPGHTKTIAQEAAEGTAAFAFIACSGAVTPEVSVSAGNDPPEQSDIDGHTVWGDFGGQWGGQYQRSGEVFQVNQGYLDEDTTLVTLTIGGNDARFAEIMRSCIASFDRCFADDHKLTRDNGRVDPEALKTYEKRLLSELLPQHLKATYRAIWAKAPNAEILVLGYPQLFADRPLSAGCTGLSTQSMHFLNTLGDLLTIAIANSVDEVRRDGVNIRFLNPTQAWREGNMHWACGFWTTEWSNGLIANAAPGSGQEAPGRGSFHPTAEGHQQLAALVNTQLHGVSTAAAVQQRIETYVATRPPVGARWVVTPAQALQAAETCLRLTARGGVVGDPCMTMPMLFPTTGNAAGAAINDMEAIVANPPWVQLNRVSETEKAKVLPNRSWMDTVPYRPNPCRALDDNGPRPTGMQCDEYPFYSSELGGAWDYIDGYYSVSSTSLRLVPQGENGAEGSMLSSMYRRCSIPTGIYNTGGGHPVSVGAPYLTIPFISDPPAAAPYTFYVC</sequence>
<dbReference type="InterPro" id="IPR033803">
    <property type="entry name" value="CBD-like_Golvesin-Xly"/>
</dbReference>
<feature type="region of interest" description="Disordered" evidence="3">
    <location>
        <begin position="762"/>
        <end position="785"/>
    </location>
</feature>
<dbReference type="InterPro" id="IPR029476">
    <property type="entry name" value="DNase_NucA_NucB"/>
</dbReference>
<keyword evidence="4" id="KW-0812">Transmembrane</keyword>
<dbReference type="InterPro" id="IPR036514">
    <property type="entry name" value="SGNH_hydro_sf"/>
</dbReference>
<evidence type="ECO:0000313" key="7">
    <source>
        <dbReference type="EMBL" id="RKR91965.1"/>
    </source>
</evidence>
<keyword evidence="4" id="KW-1133">Transmembrane helix</keyword>
<evidence type="ECO:0000256" key="1">
    <source>
        <dbReference type="PIRSR" id="PIRSR637460-1"/>
    </source>
</evidence>
<protein>
    <submittedName>
        <fullName evidence="7">GDSL-like lipase/acylhydrolase family protein</fullName>
    </submittedName>
</protein>
<feature type="disulfide bond" evidence="2">
    <location>
        <begin position="1054"/>
        <end position="1091"/>
    </location>
</feature>
<dbReference type="RefSeq" id="WP_121160042.1">
    <property type="nucleotide sequence ID" value="NZ_RBKT01000001.1"/>
</dbReference>
<feature type="region of interest" description="Disordered" evidence="3">
    <location>
        <begin position="423"/>
        <end position="446"/>
    </location>
</feature>
<dbReference type="EMBL" id="RBKT01000001">
    <property type="protein sequence ID" value="RKR91965.1"/>
    <property type="molecule type" value="Genomic_DNA"/>
</dbReference>
<keyword evidence="8" id="KW-1185">Reference proteome</keyword>
<dbReference type="CDD" id="cd01823">
    <property type="entry name" value="SEST_like"/>
    <property type="match status" value="1"/>
</dbReference>
<evidence type="ECO:0000256" key="3">
    <source>
        <dbReference type="SAM" id="MobiDB-lite"/>
    </source>
</evidence>
<feature type="domain" description="Deoxyribonuclease NucA/NucB" evidence="5">
    <location>
        <begin position="1459"/>
        <end position="1532"/>
    </location>
</feature>
<feature type="active site" evidence="1">
    <location>
        <position position="1329"/>
    </location>
</feature>
<reference evidence="7 8" key="1">
    <citation type="submission" date="2018-10" db="EMBL/GenBank/DDBJ databases">
        <title>Sequencing the genomes of 1000 actinobacteria strains.</title>
        <authorList>
            <person name="Klenk H.-P."/>
        </authorList>
    </citation>
    <scope>NUCLEOTIDE SEQUENCE [LARGE SCALE GENOMIC DNA]</scope>
    <source>
        <strain evidence="7 8">DSM 45175</strain>
    </source>
</reference>
<dbReference type="SUPFAM" id="SSF52266">
    <property type="entry name" value="SGNH hydrolase"/>
    <property type="match status" value="1"/>
</dbReference>
<evidence type="ECO:0000259" key="6">
    <source>
        <dbReference type="Pfam" id="PF25275"/>
    </source>
</evidence>
<dbReference type="GO" id="GO:0004806">
    <property type="term" value="F:triacylglycerol lipase activity"/>
    <property type="evidence" value="ECO:0007669"/>
    <property type="project" value="TreeGrafter"/>
</dbReference>
<dbReference type="Pfam" id="PF14040">
    <property type="entry name" value="DNase_NucA_NucB"/>
    <property type="match status" value="1"/>
</dbReference>
<gene>
    <name evidence="7" type="ORF">BDK92_6396</name>
</gene>
<evidence type="ECO:0000259" key="5">
    <source>
        <dbReference type="Pfam" id="PF14040"/>
    </source>
</evidence>
<accession>A0A495JTU7</accession>
<evidence type="ECO:0000256" key="2">
    <source>
        <dbReference type="PIRSR" id="PIRSR637460-2"/>
    </source>
</evidence>
<dbReference type="InterPro" id="IPR037460">
    <property type="entry name" value="SEST-like"/>
</dbReference>
<dbReference type="PANTHER" id="PTHR37981">
    <property type="entry name" value="LIPASE 2"/>
    <property type="match status" value="1"/>
</dbReference>
<keyword evidence="7" id="KW-0378">Hydrolase</keyword>
<feature type="compositionally biased region" description="Basic and acidic residues" evidence="3">
    <location>
        <begin position="52"/>
        <end position="66"/>
    </location>
</feature>
<keyword evidence="2" id="KW-1015">Disulfide bond</keyword>
<evidence type="ECO:0000313" key="8">
    <source>
        <dbReference type="Proteomes" id="UP000277671"/>
    </source>
</evidence>
<comment type="caution">
    <text evidence="7">The sequence shown here is derived from an EMBL/GenBank/DDBJ whole genome shotgun (WGS) entry which is preliminary data.</text>
</comment>